<name>A0A1I4CC25_9HYPH</name>
<reference evidence="2 3" key="1">
    <citation type="submission" date="2016-10" db="EMBL/GenBank/DDBJ databases">
        <authorList>
            <person name="de Groot N.N."/>
        </authorList>
    </citation>
    <scope>NUCLEOTIDE SEQUENCE [LARGE SCALE GENOMIC DNA]</scope>
    <source>
        <strain evidence="2 3">NE2</strain>
    </source>
</reference>
<evidence type="ECO:0000259" key="1">
    <source>
        <dbReference type="PROSITE" id="PS51208"/>
    </source>
</evidence>
<dbReference type="Proteomes" id="UP000198755">
    <property type="component" value="Unassembled WGS sequence"/>
</dbReference>
<dbReference type="PROSITE" id="PS51208">
    <property type="entry name" value="AUTOTRANSPORTER"/>
    <property type="match status" value="1"/>
</dbReference>
<organism evidence="2 3">
    <name type="scientific">Methylocapsa palsarum</name>
    <dbReference type="NCBI Taxonomy" id="1612308"/>
    <lineage>
        <taxon>Bacteria</taxon>
        <taxon>Pseudomonadati</taxon>
        <taxon>Pseudomonadota</taxon>
        <taxon>Alphaproteobacteria</taxon>
        <taxon>Hyphomicrobiales</taxon>
        <taxon>Beijerinckiaceae</taxon>
        <taxon>Methylocapsa</taxon>
    </lineage>
</organism>
<dbReference type="EMBL" id="FOSN01000020">
    <property type="protein sequence ID" value="SFK78160.1"/>
    <property type="molecule type" value="Genomic_DNA"/>
</dbReference>
<dbReference type="SUPFAM" id="SSF103515">
    <property type="entry name" value="Autotransporter"/>
    <property type="match status" value="1"/>
</dbReference>
<proteinExistence type="predicted"/>
<dbReference type="Pfam" id="PF03797">
    <property type="entry name" value="Autotransporter"/>
    <property type="match status" value="1"/>
</dbReference>
<sequence>MGGAMGRSFSGHRSLSGQKLFAAALLGGTALTVVFPGSDAHAACLTIGTTPTLITIGCTGATTGALPITTLPSVAPPVPQTSGALILGSDGNAASITNTTSNAVDLTATGGAPNFIRLDTGNAGAPSSITGFTNGASFQTTGGADIEIGQHSIGGAGLNANVIGQNGRGIFASALLGGNISIMTAAGTTVTGTGAQAIDAQVQNGNATIIVNGTTSVLPLFANKYSVQALSTGTGNIVIGGSGNFSSGVAADASGTGSIAIGGSGSTNFDEQGVVSNGLIHAMISNPASLGSITINRTGAVNGGSGQNGIKASNLGGGSIAITGVGNVTAGAIAIEADAASGPITIAPAGSVIGSTGIAATGPGGILINTTGNVTGTSGFGIATIGNATINVGAASVISGSSGPLSLNGTSIVNNAGTLNFINGATSNTVWNTTTLNGLGGRLAIDVNAAGGTADRLTVTTLSGNTVIQAHNIGGGLISSPIPVLVATASSGATVTADNGPSLINYSVQQSGNTFSLTSSVNTSTASATPAGIDAILTSLNTGFFQNASAFIAEPPHPAPNQWNGGPWVRFSGGQNDVSATTSAQNPGGTAFAPSKVRTNFNGFQTGIDLGVANVENTGWNTHLGVTAGQVLLNTNDLLLGGVNSASQVPFIGIYGALTGHGFFADFQVREDFYDLKLTNPAANLSDENLNGKAFAANVSAGYRWELPQSWFIEPSGALLYSQLHTDTLTVKLDPSGDSTGSLNFTPFNSLLGRLGFRVGTTYVLDKFELALQPFGTASVWHEFEGDTHTNFVSGSTIVPLAVTRIGTFGQLGLGVSGQVLQTGFLGFVRGDWRFGENLSGYAVVGGLRYQF</sequence>
<dbReference type="AlphaFoldDB" id="A0A1I4CC25"/>
<feature type="domain" description="Autotransporter" evidence="1">
    <location>
        <begin position="560"/>
        <end position="852"/>
    </location>
</feature>
<evidence type="ECO:0000313" key="2">
    <source>
        <dbReference type="EMBL" id="SFK78160.1"/>
    </source>
</evidence>
<dbReference type="OrthoDB" id="7967758at2"/>
<dbReference type="STRING" id="1612308.SAMN05444581_12012"/>
<dbReference type="InterPro" id="IPR005546">
    <property type="entry name" value="Autotransporte_beta"/>
</dbReference>
<keyword evidence="3" id="KW-1185">Reference proteome</keyword>
<dbReference type="SMART" id="SM00869">
    <property type="entry name" value="Autotransporter"/>
    <property type="match status" value="1"/>
</dbReference>
<protein>
    <submittedName>
        <fullName evidence="2">Autotransporter beta-domain-containing protein</fullName>
    </submittedName>
</protein>
<accession>A0A1I4CC25</accession>
<dbReference type="InterPro" id="IPR036709">
    <property type="entry name" value="Autotransporte_beta_dom_sf"/>
</dbReference>
<gene>
    <name evidence="2" type="ORF">SAMN05444581_12012</name>
</gene>
<dbReference type="Gene3D" id="2.40.128.130">
    <property type="entry name" value="Autotransporter beta-domain"/>
    <property type="match status" value="1"/>
</dbReference>
<evidence type="ECO:0000313" key="3">
    <source>
        <dbReference type="Proteomes" id="UP000198755"/>
    </source>
</evidence>